<evidence type="ECO:0000313" key="1">
    <source>
        <dbReference type="EMBL" id="KAI0047614.1"/>
    </source>
</evidence>
<protein>
    <submittedName>
        <fullName evidence="1">Uncharacterized protein</fullName>
    </submittedName>
</protein>
<name>A0ACB8RTT0_9AGAM</name>
<reference evidence="1" key="1">
    <citation type="submission" date="2021-02" db="EMBL/GenBank/DDBJ databases">
        <authorList>
            <consortium name="DOE Joint Genome Institute"/>
            <person name="Ahrendt S."/>
            <person name="Looney B.P."/>
            <person name="Miyauchi S."/>
            <person name="Morin E."/>
            <person name="Drula E."/>
            <person name="Courty P.E."/>
            <person name="Chicoki N."/>
            <person name="Fauchery L."/>
            <person name="Kohler A."/>
            <person name="Kuo A."/>
            <person name="Labutti K."/>
            <person name="Pangilinan J."/>
            <person name="Lipzen A."/>
            <person name="Riley R."/>
            <person name="Andreopoulos W."/>
            <person name="He G."/>
            <person name="Johnson J."/>
            <person name="Barry K.W."/>
            <person name="Grigoriev I.V."/>
            <person name="Nagy L."/>
            <person name="Hibbett D."/>
            <person name="Henrissat B."/>
            <person name="Matheny P.B."/>
            <person name="Labbe J."/>
            <person name="Martin F."/>
        </authorList>
    </citation>
    <scope>NUCLEOTIDE SEQUENCE</scope>
    <source>
        <strain evidence="1">FP105234-sp</strain>
    </source>
</reference>
<evidence type="ECO:0000313" key="2">
    <source>
        <dbReference type="Proteomes" id="UP000814033"/>
    </source>
</evidence>
<gene>
    <name evidence="1" type="ORF">FA95DRAFT_1210202</name>
</gene>
<organism evidence="1 2">
    <name type="scientific">Auriscalpium vulgare</name>
    <dbReference type="NCBI Taxonomy" id="40419"/>
    <lineage>
        <taxon>Eukaryota</taxon>
        <taxon>Fungi</taxon>
        <taxon>Dikarya</taxon>
        <taxon>Basidiomycota</taxon>
        <taxon>Agaricomycotina</taxon>
        <taxon>Agaricomycetes</taxon>
        <taxon>Russulales</taxon>
        <taxon>Auriscalpiaceae</taxon>
        <taxon>Auriscalpium</taxon>
    </lineage>
</organism>
<comment type="caution">
    <text evidence="1">The sequence shown here is derived from an EMBL/GenBank/DDBJ whole genome shotgun (WGS) entry which is preliminary data.</text>
</comment>
<reference evidence="1" key="2">
    <citation type="journal article" date="2022" name="New Phytol.">
        <title>Evolutionary transition to the ectomycorrhizal habit in the genomes of a hyperdiverse lineage of mushroom-forming fungi.</title>
        <authorList>
            <person name="Looney B."/>
            <person name="Miyauchi S."/>
            <person name="Morin E."/>
            <person name="Drula E."/>
            <person name="Courty P.E."/>
            <person name="Kohler A."/>
            <person name="Kuo A."/>
            <person name="LaButti K."/>
            <person name="Pangilinan J."/>
            <person name="Lipzen A."/>
            <person name="Riley R."/>
            <person name="Andreopoulos W."/>
            <person name="He G."/>
            <person name="Johnson J."/>
            <person name="Nolan M."/>
            <person name="Tritt A."/>
            <person name="Barry K.W."/>
            <person name="Grigoriev I.V."/>
            <person name="Nagy L.G."/>
            <person name="Hibbett D."/>
            <person name="Henrissat B."/>
            <person name="Matheny P.B."/>
            <person name="Labbe J."/>
            <person name="Martin F.M."/>
        </authorList>
    </citation>
    <scope>NUCLEOTIDE SEQUENCE</scope>
    <source>
        <strain evidence="1">FP105234-sp</strain>
    </source>
</reference>
<sequence length="119" mass="14251">MTSRCGRRDGPILFLLLGTIIRSRERRLTHAYPQTPPHRNRYLVCLLTLTPQHPSAQRRHPRRQDRLVHALLVRCDRVRRRHEARCVRADRRPRRRALQLFIAQRKHAPGLLCCWVSRE</sequence>
<dbReference type="EMBL" id="MU275901">
    <property type="protein sequence ID" value="KAI0047614.1"/>
    <property type="molecule type" value="Genomic_DNA"/>
</dbReference>
<accession>A0ACB8RTT0</accession>
<dbReference type="Proteomes" id="UP000814033">
    <property type="component" value="Unassembled WGS sequence"/>
</dbReference>
<keyword evidence="2" id="KW-1185">Reference proteome</keyword>
<proteinExistence type="predicted"/>